<reference evidence="3" key="1">
    <citation type="journal article" date="2020" name="Stud. Mycol.">
        <title>101 Dothideomycetes genomes: a test case for predicting lifestyles and emergence of pathogens.</title>
        <authorList>
            <person name="Haridas S."/>
            <person name="Albert R."/>
            <person name="Binder M."/>
            <person name="Bloem J."/>
            <person name="Labutti K."/>
            <person name="Salamov A."/>
            <person name="Andreopoulos B."/>
            <person name="Baker S."/>
            <person name="Barry K."/>
            <person name="Bills G."/>
            <person name="Bluhm B."/>
            <person name="Cannon C."/>
            <person name="Castanera R."/>
            <person name="Culley D."/>
            <person name="Daum C."/>
            <person name="Ezra D."/>
            <person name="Gonzalez J."/>
            <person name="Henrissat B."/>
            <person name="Kuo A."/>
            <person name="Liang C."/>
            <person name="Lipzen A."/>
            <person name="Lutzoni F."/>
            <person name="Magnuson J."/>
            <person name="Mondo S."/>
            <person name="Nolan M."/>
            <person name="Ohm R."/>
            <person name="Pangilinan J."/>
            <person name="Park H.-J."/>
            <person name="Ramirez L."/>
            <person name="Alfaro M."/>
            <person name="Sun H."/>
            <person name="Tritt A."/>
            <person name="Yoshinaga Y."/>
            <person name="Zwiers L.-H."/>
            <person name="Turgeon B."/>
            <person name="Goodwin S."/>
            <person name="Spatafora J."/>
            <person name="Crous P."/>
            <person name="Grigoriev I."/>
        </authorList>
    </citation>
    <scope>NUCLEOTIDE SEQUENCE</scope>
    <source>
        <strain evidence="3">CBS 207.26</strain>
    </source>
</reference>
<keyword evidence="4" id="KW-1185">Reference proteome</keyword>
<name>A0A6A6DSQ7_9PEZI</name>
<evidence type="ECO:0000259" key="2">
    <source>
        <dbReference type="Pfam" id="PF20233"/>
    </source>
</evidence>
<dbReference type="PANTHER" id="PTHR35391">
    <property type="entry name" value="C2H2-TYPE DOMAIN-CONTAINING PROTEIN-RELATED"/>
    <property type="match status" value="1"/>
</dbReference>
<dbReference type="InterPro" id="IPR046497">
    <property type="entry name" value="DUF6590"/>
</dbReference>
<dbReference type="PANTHER" id="PTHR35391:SF5">
    <property type="entry name" value="DUF6590 DOMAIN-CONTAINING PROTEIN"/>
    <property type="match status" value="1"/>
</dbReference>
<evidence type="ECO:0000313" key="3">
    <source>
        <dbReference type="EMBL" id="KAF2181248.1"/>
    </source>
</evidence>
<feature type="compositionally biased region" description="Basic and acidic residues" evidence="1">
    <location>
        <begin position="1"/>
        <end position="16"/>
    </location>
</feature>
<sequence>MDSADSHADTKNDKHTYQLNERIPRQKLRYSNGIQYVENSEVPGELHSGYKIVNKPRAFFKKGRVIMVLWPEPDGSPNPQGSVYLKVRRFVVVRARSTFCLCIPISTYQGQATTKANVAAQDHAPVVPIGGVAQLHPEEHRLTKSPLYIKVEDPSISIDLMSRINFAKIYTLEYNIRVRNVGRISSTSIKTLEEYFVDSVLA</sequence>
<evidence type="ECO:0000313" key="4">
    <source>
        <dbReference type="Proteomes" id="UP000800200"/>
    </source>
</evidence>
<feature type="region of interest" description="Disordered" evidence="1">
    <location>
        <begin position="1"/>
        <end position="22"/>
    </location>
</feature>
<dbReference type="EMBL" id="ML994653">
    <property type="protein sequence ID" value="KAF2181248.1"/>
    <property type="molecule type" value="Genomic_DNA"/>
</dbReference>
<protein>
    <recommendedName>
        <fullName evidence="2">DUF6590 domain-containing protein</fullName>
    </recommendedName>
</protein>
<dbReference type="Pfam" id="PF20233">
    <property type="entry name" value="DUF6590"/>
    <property type="match status" value="1"/>
</dbReference>
<dbReference type="Proteomes" id="UP000800200">
    <property type="component" value="Unassembled WGS sequence"/>
</dbReference>
<feature type="domain" description="DUF6590" evidence="2">
    <location>
        <begin position="57"/>
        <end position="193"/>
    </location>
</feature>
<dbReference type="AlphaFoldDB" id="A0A6A6DSQ7"/>
<proteinExistence type="predicted"/>
<gene>
    <name evidence="3" type="ORF">K469DRAFT_589579</name>
</gene>
<accession>A0A6A6DSQ7</accession>
<evidence type="ECO:0000256" key="1">
    <source>
        <dbReference type="SAM" id="MobiDB-lite"/>
    </source>
</evidence>
<dbReference type="OrthoDB" id="3559580at2759"/>
<organism evidence="3 4">
    <name type="scientific">Zopfia rhizophila CBS 207.26</name>
    <dbReference type="NCBI Taxonomy" id="1314779"/>
    <lineage>
        <taxon>Eukaryota</taxon>
        <taxon>Fungi</taxon>
        <taxon>Dikarya</taxon>
        <taxon>Ascomycota</taxon>
        <taxon>Pezizomycotina</taxon>
        <taxon>Dothideomycetes</taxon>
        <taxon>Dothideomycetes incertae sedis</taxon>
        <taxon>Zopfiaceae</taxon>
        <taxon>Zopfia</taxon>
    </lineage>
</organism>